<proteinExistence type="predicted"/>
<dbReference type="EMBL" id="UINC01180492">
    <property type="protein sequence ID" value="SVD89713.1"/>
    <property type="molecule type" value="Genomic_DNA"/>
</dbReference>
<sequence length="54" mass="6063">MLNEGRRTELLFFLREIVLESGVSEKEAEPFLASLTAKGSRESVESATDFLDSR</sequence>
<accession>A0A381YV05</accession>
<dbReference type="EMBL" id="UINC01019116">
    <property type="protein sequence ID" value="SVA80794.1"/>
    <property type="molecule type" value="Genomic_DNA"/>
</dbReference>
<protein>
    <recommendedName>
        <fullName evidence="3">Anthranilate phosphoribosyltransferase</fullName>
    </recommendedName>
</protein>
<reference evidence="1" key="1">
    <citation type="submission" date="2018-05" db="EMBL/GenBank/DDBJ databases">
        <authorList>
            <person name="Lanie J.A."/>
            <person name="Ng W.-L."/>
            <person name="Kazmierczak K.M."/>
            <person name="Andrzejewski T.M."/>
            <person name="Davidsen T.M."/>
            <person name="Wayne K.J."/>
            <person name="Tettelin H."/>
            <person name="Glass J.I."/>
            <person name="Rusch D."/>
            <person name="Podicherti R."/>
            <person name="Tsui H.-C.T."/>
            <person name="Winkler M.E."/>
        </authorList>
    </citation>
    <scope>NUCLEOTIDE SEQUENCE</scope>
</reference>
<dbReference type="AlphaFoldDB" id="A0A381YV05"/>
<organism evidence="1">
    <name type="scientific">marine metagenome</name>
    <dbReference type="NCBI Taxonomy" id="408172"/>
    <lineage>
        <taxon>unclassified sequences</taxon>
        <taxon>metagenomes</taxon>
        <taxon>ecological metagenomes</taxon>
    </lineage>
</organism>
<evidence type="ECO:0008006" key="3">
    <source>
        <dbReference type="Google" id="ProtNLM"/>
    </source>
</evidence>
<evidence type="ECO:0000313" key="2">
    <source>
        <dbReference type="EMBL" id="SVD89713.1"/>
    </source>
</evidence>
<name>A0A381YV05_9ZZZZ</name>
<feature type="non-terminal residue" evidence="1">
    <location>
        <position position="54"/>
    </location>
</feature>
<evidence type="ECO:0000313" key="1">
    <source>
        <dbReference type="EMBL" id="SVA80794.1"/>
    </source>
</evidence>
<gene>
    <name evidence="1" type="ORF">METZ01_LOCUS133648</name>
    <name evidence="2" type="ORF">METZ01_LOCUS442567</name>
</gene>